<proteinExistence type="predicted"/>
<feature type="non-terminal residue" evidence="1">
    <location>
        <position position="122"/>
    </location>
</feature>
<feature type="non-terminal residue" evidence="1">
    <location>
        <position position="1"/>
    </location>
</feature>
<evidence type="ECO:0000313" key="1">
    <source>
        <dbReference type="EMBL" id="JAT36061.1"/>
    </source>
</evidence>
<dbReference type="AlphaFoldDB" id="A0A1B6MJI3"/>
<organism evidence="1">
    <name type="scientific">Graphocephala atropunctata</name>
    <dbReference type="NCBI Taxonomy" id="36148"/>
    <lineage>
        <taxon>Eukaryota</taxon>
        <taxon>Metazoa</taxon>
        <taxon>Ecdysozoa</taxon>
        <taxon>Arthropoda</taxon>
        <taxon>Hexapoda</taxon>
        <taxon>Insecta</taxon>
        <taxon>Pterygota</taxon>
        <taxon>Neoptera</taxon>
        <taxon>Paraneoptera</taxon>
        <taxon>Hemiptera</taxon>
        <taxon>Auchenorrhyncha</taxon>
        <taxon>Membracoidea</taxon>
        <taxon>Cicadellidae</taxon>
        <taxon>Cicadellinae</taxon>
        <taxon>Cicadellini</taxon>
        <taxon>Graphocephala</taxon>
    </lineage>
</organism>
<gene>
    <name evidence="1" type="ORF">g.54892</name>
</gene>
<sequence>RVLKLKNVVLGYLTDVMVRFTSNDSKHDLLDYKNNFTVFVSYAKAELKCVADIKLFHCGPTWKSSIKYARSDNIEIQSSVKYFVDGGRVDKSVESTDCAQSAILTWTIWRVNPKSPFGDDEY</sequence>
<reference evidence="1" key="1">
    <citation type="submission" date="2015-11" db="EMBL/GenBank/DDBJ databases">
        <title>De novo transcriptome assembly of four potential Pierce s Disease insect vectors from Arizona vineyards.</title>
        <authorList>
            <person name="Tassone E.E."/>
        </authorList>
    </citation>
    <scope>NUCLEOTIDE SEQUENCE</scope>
</reference>
<accession>A0A1B6MJI3</accession>
<name>A0A1B6MJI3_9HEMI</name>
<dbReference type="EMBL" id="GEBQ01003916">
    <property type="protein sequence ID" value="JAT36061.1"/>
    <property type="molecule type" value="Transcribed_RNA"/>
</dbReference>
<protein>
    <submittedName>
        <fullName evidence="1">Uncharacterized protein</fullName>
    </submittedName>
</protein>